<feature type="compositionally biased region" description="Low complexity" evidence="1">
    <location>
        <begin position="1"/>
        <end position="10"/>
    </location>
</feature>
<sequence length="86" mass="9477">MSSCSSSSSSSEERSSPQLSRTERNKIIQSKADKSFLTSGGNNVVLMDGQMVSLTLFLLHNIINNTAIRCQYCINVMYICVVIDLP</sequence>
<feature type="compositionally biased region" description="Basic and acidic residues" evidence="1">
    <location>
        <begin position="11"/>
        <end position="27"/>
    </location>
</feature>
<reference evidence="2" key="1">
    <citation type="submission" date="2019-01" db="EMBL/GenBank/DDBJ databases">
        <authorList>
            <person name="Trentin L.B."/>
            <person name="Santos E.R."/>
            <person name="Silva L.A."/>
            <person name="Sosa-Gomez D.R."/>
            <person name="Ribeiro B.M."/>
            <person name="Ardisson-Araujo D.M.P."/>
        </authorList>
    </citation>
    <scope>NUCLEOTIDE SEQUENCE</scope>
    <source>
        <strain evidence="2">VPN54</strain>
    </source>
</reference>
<name>A0AAF1DB43_9ABAC</name>
<feature type="region of interest" description="Disordered" evidence="1">
    <location>
        <begin position="1"/>
        <end position="27"/>
    </location>
</feature>
<dbReference type="GeneID" id="80538043"/>
<evidence type="ECO:0000313" key="3">
    <source>
        <dbReference type="Proteomes" id="UP000830719"/>
    </source>
</evidence>
<organism evidence="2 3">
    <name type="scientific">Rachiplusia nu nucleopolyhedrovirus</name>
    <dbReference type="NCBI Taxonomy" id="2605775"/>
    <lineage>
        <taxon>Viruses</taxon>
        <taxon>Viruses incertae sedis</taxon>
        <taxon>Naldaviricetes</taxon>
        <taxon>Lefavirales</taxon>
        <taxon>Baculoviridae</taxon>
        <taxon>Alphabaculovirus</taxon>
        <taxon>Alphabaculovirus ranus</taxon>
    </lineage>
</organism>
<evidence type="ECO:0000256" key="1">
    <source>
        <dbReference type="SAM" id="MobiDB-lite"/>
    </source>
</evidence>
<dbReference type="RefSeq" id="YP_010799588.1">
    <property type="nucleotide sequence ID" value="NC_076682.1"/>
</dbReference>
<evidence type="ECO:0000313" key="2">
    <source>
        <dbReference type="EMBL" id="QEI03641.1"/>
    </source>
</evidence>
<protein>
    <submittedName>
        <fullName evidence="2">Uncharacterized protein</fullName>
    </submittedName>
</protein>
<proteinExistence type="predicted"/>
<dbReference type="EMBL" id="MK419956">
    <property type="protein sequence ID" value="QEI03641.1"/>
    <property type="molecule type" value="Genomic_DNA"/>
</dbReference>
<keyword evidence="3" id="KW-1185">Reference proteome</keyword>
<dbReference type="Proteomes" id="UP000830719">
    <property type="component" value="Segment"/>
</dbReference>
<accession>A0AAF1DB43</accession>
<dbReference type="KEGG" id="vg:80538043"/>